<proteinExistence type="predicted"/>
<feature type="domain" description="Zinc finger DksA/TraR C4-type" evidence="5">
    <location>
        <begin position="82"/>
        <end position="116"/>
    </location>
</feature>
<reference evidence="7" key="1">
    <citation type="submission" date="2016-12" db="EMBL/GenBank/DDBJ databases">
        <title>Comparative genomics of four Isosphaeraceae planctomycetes: a common pool of plasmids and glycoside hydrolase genes.</title>
        <authorList>
            <person name="Ivanova A."/>
        </authorList>
    </citation>
    <scope>NUCLEOTIDE SEQUENCE [LARGE SCALE GENOMIC DNA]</scope>
    <source>
        <strain evidence="7">PX4</strain>
    </source>
</reference>
<evidence type="ECO:0000256" key="2">
    <source>
        <dbReference type="ARBA" id="ARBA00022771"/>
    </source>
</evidence>
<dbReference type="Proteomes" id="UP000186309">
    <property type="component" value="Chromosome"/>
</dbReference>
<dbReference type="PANTHER" id="PTHR33823:SF4">
    <property type="entry name" value="GENERAL STRESS PROTEIN 16O"/>
    <property type="match status" value="1"/>
</dbReference>
<dbReference type="PANTHER" id="PTHR33823">
    <property type="entry name" value="RNA POLYMERASE-BINDING TRANSCRIPTION FACTOR DKSA-RELATED"/>
    <property type="match status" value="1"/>
</dbReference>
<dbReference type="GO" id="GO:0008270">
    <property type="term" value="F:zinc ion binding"/>
    <property type="evidence" value="ECO:0007669"/>
    <property type="project" value="UniProtKB-KW"/>
</dbReference>
<dbReference type="SUPFAM" id="SSF109635">
    <property type="entry name" value="DnaK suppressor protein DksA, alpha-hairpin domain"/>
    <property type="match status" value="1"/>
</dbReference>
<evidence type="ECO:0000313" key="7">
    <source>
        <dbReference type="Proteomes" id="UP000186309"/>
    </source>
</evidence>
<accession>A0A1U7CPF6</accession>
<sequence length="161" mass="17802">MARKDALLRLTSRLIARRDALRKALTGDIEGFRKFSDLSGVGDSIDAAVDSANDEISSQLVEIESRELGQIEHALQRIAAGVYGRCEFCSGKISEARLNALPYTNSCIDCQRENERLGQGRSMDAESQRWAKVFSKSSDEGEGDAKINLSDFEMDYSESGR</sequence>
<keyword evidence="2" id="KW-0863">Zinc-finger</keyword>
<evidence type="ECO:0000259" key="5">
    <source>
        <dbReference type="Pfam" id="PF01258"/>
    </source>
</evidence>
<dbReference type="PROSITE" id="PS01102">
    <property type="entry name" value="ZF_DKSA_1"/>
    <property type="match status" value="1"/>
</dbReference>
<keyword evidence="7" id="KW-1185">Reference proteome</keyword>
<keyword evidence="1" id="KW-0479">Metal-binding</keyword>
<keyword evidence="3" id="KW-0862">Zinc</keyword>
<dbReference type="RefSeq" id="WP_076345616.1">
    <property type="nucleotide sequence ID" value="NZ_CP019082.1"/>
</dbReference>
<protein>
    <submittedName>
        <fullName evidence="6">RNA polymerase-binding transcription factor DksA</fullName>
    </submittedName>
</protein>
<dbReference type="InterPro" id="IPR020458">
    <property type="entry name" value="Znf_DskA_TraR_CS"/>
</dbReference>
<dbReference type="Pfam" id="PF01258">
    <property type="entry name" value="zf-dskA_traR"/>
    <property type="match status" value="1"/>
</dbReference>
<dbReference type="PROSITE" id="PS51128">
    <property type="entry name" value="ZF_DKSA_2"/>
    <property type="match status" value="1"/>
</dbReference>
<dbReference type="KEGG" id="pbor:BSF38_02252"/>
<gene>
    <name evidence="6" type="primary">dksA</name>
    <name evidence="6" type="ORF">BSF38_02252</name>
</gene>
<feature type="zinc finger region" description="dksA C4-type" evidence="4">
    <location>
        <begin position="86"/>
        <end position="110"/>
    </location>
</feature>
<dbReference type="InterPro" id="IPR037187">
    <property type="entry name" value="DnaK_N"/>
</dbReference>
<dbReference type="SUPFAM" id="SSF57716">
    <property type="entry name" value="Glucocorticoid receptor-like (DNA-binding domain)"/>
    <property type="match status" value="1"/>
</dbReference>
<organism evidence="6 7">
    <name type="scientific">Paludisphaera borealis</name>
    <dbReference type="NCBI Taxonomy" id="1387353"/>
    <lineage>
        <taxon>Bacteria</taxon>
        <taxon>Pseudomonadati</taxon>
        <taxon>Planctomycetota</taxon>
        <taxon>Planctomycetia</taxon>
        <taxon>Isosphaerales</taxon>
        <taxon>Isosphaeraceae</taxon>
        <taxon>Paludisphaera</taxon>
    </lineage>
</organism>
<name>A0A1U7CPF6_9BACT</name>
<dbReference type="InterPro" id="IPR000962">
    <property type="entry name" value="Znf_DskA_TraR"/>
</dbReference>
<dbReference type="AlphaFoldDB" id="A0A1U7CPF6"/>
<dbReference type="EMBL" id="CP019082">
    <property type="protein sequence ID" value="APW60763.1"/>
    <property type="molecule type" value="Genomic_DNA"/>
</dbReference>
<dbReference type="OrthoDB" id="9811543at2"/>
<evidence type="ECO:0000256" key="4">
    <source>
        <dbReference type="PROSITE-ProRule" id="PRU00510"/>
    </source>
</evidence>
<evidence type="ECO:0000256" key="1">
    <source>
        <dbReference type="ARBA" id="ARBA00022723"/>
    </source>
</evidence>
<dbReference type="STRING" id="1387353.BSF38_02252"/>
<evidence type="ECO:0000256" key="3">
    <source>
        <dbReference type="ARBA" id="ARBA00022833"/>
    </source>
</evidence>
<evidence type="ECO:0000313" key="6">
    <source>
        <dbReference type="EMBL" id="APW60763.1"/>
    </source>
</evidence>
<dbReference type="Gene3D" id="1.20.120.910">
    <property type="entry name" value="DksA, coiled-coil domain"/>
    <property type="match status" value="1"/>
</dbReference>